<reference evidence="6 7" key="1">
    <citation type="submission" date="2014-09" db="EMBL/GenBank/DDBJ databases">
        <authorList>
            <person name="Magalhaes I.L.F."/>
            <person name="Oliveira U."/>
            <person name="Santos F.R."/>
            <person name="Vidigal T.H.D.A."/>
            <person name="Brescovit A.D."/>
            <person name="Santos A.J."/>
        </authorList>
    </citation>
    <scope>NUCLEOTIDE SEQUENCE [LARGE SCALE GENOMIC DNA]</scope>
</reference>
<evidence type="ECO:0000313" key="6">
    <source>
        <dbReference type="EMBL" id="CEH13968.1"/>
    </source>
</evidence>
<evidence type="ECO:0000313" key="7">
    <source>
        <dbReference type="Proteomes" id="UP000054845"/>
    </source>
</evidence>
<protein>
    <submittedName>
        <fullName evidence="6">Predicted hydrolases or acyltransferases (Alpha/beta hydrolase superfamily)</fullName>
    </submittedName>
</protein>
<keyword evidence="3 6" id="KW-0378">Hydrolase</keyword>
<dbReference type="Proteomes" id="UP000054845">
    <property type="component" value="Unassembled WGS sequence"/>
</dbReference>
<keyword evidence="6" id="KW-0012">Acyltransferase</keyword>
<sequence length="432" mass="48654">MAPKLSAKPIRFRFPDSDLEKLQRQLDDTLLPVEEIVADAGWKYGTDLSKLKQLVEDWKRGDVVDAFGKNTGPGGGVGAWWRKVEERINRYPHYIAEVEGVQVHYQVARSAETDAIALIFSHGWPGSFFEADLLLDKLTRPDISGRSFHVVVPSLIGYGLSGRPPKQGWSLEDTARLFDKLMTEVLGFQTYAAHGGDWGYTITRLLARYDACTAYHTNFLVPNIPTYALPILGLAKMGYSSITDRLLPYIFDARDVNLLKRGLEYINVGSGYYQIQATKPATVGYALYDSPVGILSYLLEKFREWSDRRAPAFQPAGQGEQSSGMTDENILICATIYYLTKSTHTSFLPYYESGYLFNKFGKDRNFTAPARKKPFGHSRFPWELGGSPKPWIGRLDVNLKSLKEHDYGGHFAAMDNPNALSSDLREFFTAHF</sequence>
<keyword evidence="6" id="KW-0808">Transferase</keyword>
<dbReference type="InterPro" id="IPR000639">
    <property type="entry name" value="Epox_hydrolase-like"/>
</dbReference>
<keyword evidence="7" id="KW-1185">Reference proteome</keyword>
<dbReference type="Gene3D" id="3.40.50.1820">
    <property type="entry name" value="alpha/beta hydrolase"/>
    <property type="match status" value="1"/>
</dbReference>
<dbReference type="PANTHER" id="PTHR21661">
    <property type="entry name" value="EPOXIDE HYDROLASE 1-RELATED"/>
    <property type="match status" value="1"/>
</dbReference>
<dbReference type="Pfam" id="PF06441">
    <property type="entry name" value="EHN"/>
    <property type="match status" value="1"/>
</dbReference>
<keyword evidence="2" id="KW-0058">Aromatic hydrocarbons catabolism</keyword>
<dbReference type="SUPFAM" id="SSF53474">
    <property type="entry name" value="alpha/beta-Hydrolases"/>
    <property type="match status" value="1"/>
</dbReference>
<dbReference type="GO" id="GO:0016746">
    <property type="term" value="F:acyltransferase activity"/>
    <property type="evidence" value="ECO:0007669"/>
    <property type="project" value="UniProtKB-KW"/>
</dbReference>
<dbReference type="STRING" id="401625.A0A0P1BD34"/>
<dbReference type="PIRSF" id="PIRSF001112">
    <property type="entry name" value="Epoxide_hydrolase"/>
    <property type="match status" value="1"/>
</dbReference>
<dbReference type="AlphaFoldDB" id="A0A0P1BD34"/>
<evidence type="ECO:0000256" key="1">
    <source>
        <dbReference type="ARBA" id="ARBA00010088"/>
    </source>
</evidence>
<feature type="active site" description="Proton donor" evidence="4">
    <location>
        <position position="350"/>
    </location>
</feature>
<evidence type="ECO:0000259" key="5">
    <source>
        <dbReference type="Pfam" id="PF06441"/>
    </source>
</evidence>
<organism evidence="6 7">
    <name type="scientific">Ceraceosorus bombacis</name>
    <dbReference type="NCBI Taxonomy" id="401625"/>
    <lineage>
        <taxon>Eukaryota</taxon>
        <taxon>Fungi</taxon>
        <taxon>Dikarya</taxon>
        <taxon>Basidiomycota</taxon>
        <taxon>Ustilaginomycotina</taxon>
        <taxon>Exobasidiomycetes</taxon>
        <taxon>Ceraceosorales</taxon>
        <taxon>Ceraceosoraceae</taxon>
        <taxon>Ceraceosorus</taxon>
    </lineage>
</organism>
<dbReference type="InterPro" id="IPR010497">
    <property type="entry name" value="Epoxide_hydro_N"/>
</dbReference>
<dbReference type="PANTHER" id="PTHR21661:SF35">
    <property type="entry name" value="EPOXIDE HYDROLASE"/>
    <property type="match status" value="1"/>
</dbReference>
<dbReference type="InterPro" id="IPR029058">
    <property type="entry name" value="AB_hydrolase_fold"/>
</dbReference>
<dbReference type="PRINTS" id="PR00412">
    <property type="entry name" value="EPOXHYDRLASE"/>
</dbReference>
<name>A0A0P1BD34_9BASI</name>
<feature type="domain" description="Epoxide hydrolase N-terminal" evidence="5">
    <location>
        <begin position="8"/>
        <end position="130"/>
    </location>
</feature>
<feature type="active site" description="Proton acceptor" evidence="4">
    <location>
        <position position="410"/>
    </location>
</feature>
<evidence type="ECO:0000256" key="2">
    <source>
        <dbReference type="ARBA" id="ARBA00022797"/>
    </source>
</evidence>
<comment type="similarity">
    <text evidence="1">Belongs to the peptidase S33 family.</text>
</comment>
<dbReference type="OrthoDB" id="7130006at2759"/>
<accession>A0A0P1BD34</accession>
<dbReference type="InterPro" id="IPR016292">
    <property type="entry name" value="Epoxide_hydrolase"/>
</dbReference>
<dbReference type="GO" id="GO:0097176">
    <property type="term" value="P:epoxide metabolic process"/>
    <property type="evidence" value="ECO:0007669"/>
    <property type="project" value="TreeGrafter"/>
</dbReference>
<feature type="active site" description="Nucleophile" evidence="4">
    <location>
        <position position="197"/>
    </location>
</feature>
<dbReference type="GO" id="GO:0004301">
    <property type="term" value="F:epoxide hydrolase activity"/>
    <property type="evidence" value="ECO:0007669"/>
    <property type="project" value="TreeGrafter"/>
</dbReference>
<proteinExistence type="inferred from homology"/>
<evidence type="ECO:0000256" key="4">
    <source>
        <dbReference type="PIRSR" id="PIRSR001112-1"/>
    </source>
</evidence>
<dbReference type="EMBL" id="CCYA01000238">
    <property type="protein sequence ID" value="CEH13968.1"/>
    <property type="molecule type" value="Genomic_DNA"/>
</dbReference>
<evidence type="ECO:0000256" key="3">
    <source>
        <dbReference type="ARBA" id="ARBA00022801"/>
    </source>
</evidence>